<dbReference type="Gene3D" id="3.40.50.10540">
    <property type="entry name" value="Crotonobetainyl-coa:carnitine coa-transferase, domain 1"/>
    <property type="match status" value="1"/>
</dbReference>
<dbReference type="InterPro" id="IPR014748">
    <property type="entry name" value="Enoyl-CoA_hydra_C"/>
</dbReference>
<evidence type="ECO:0000313" key="3">
    <source>
        <dbReference type="EMBL" id="CAB4785373.1"/>
    </source>
</evidence>
<proteinExistence type="inferred from homology"/>
<name>A0A6J6WQ98_9ZZZZ</name>
<dbReference type="Pfam" id="PF00378">
    <property type="entry name" value="ECH_1"/>
    <property type="match status" value="1"/>
</dbReference>
<accession>A0A6J6WQ98</accession>
<dbReference type="EMBL" id="CAFAAI010000002">
    <property type="protein sequence ID" value="CAB4785373.1"/>
    <property type="molecule type" value="Genomic_DNA"/>
</dbReference>
<dbReference type="GO" id="GO:0016836">
    <property type="term" value="F:hydro-lyase activity"/>
    <property type="evidence" value="ECO:0007669"/>
    <property type="project" value="UniProtKB-ARBA"/>
</dbReference>
<dbReference type="InterPro" id="IPR023606">
    <property type="entry name" value="CoA-Trfase_III_dom_1_sf"/>
</dbReference>
<dbReference type="Pfam" id="PF02515">
    <property type="entry name" value="CoA_transf_3"/>
    <property type="match status" value="1"/>
</dbReference>
<gene>
    <name evidence="3" type="ORF">UFOPK2992_00036</name>
</gene>
<dbReference type="InterPro" id="IPR029045">
    <property type="entry name" value="ClpP/crotonase-like_dom_sf"/>
</dbReference>
<keyword evidence="2" id="KW-0456">Lyase</keyword>
<dbReference type="Gene3D" id="1.10.12.10">
    <property type="entry name" value="Lyase 2-enoyl-coa Hydratase, Chain A, domain 2"/>
    <property type="match status" value="1"/>
</dbReference>
<dbReference type="SUPFAM" id="SSF89796">
    <property type="entry name" value="CoA-transferase family III (CaiB/BaiF)"/>
    <property type="match status" value="1"/>
</dbReference>
<comment type="similarity">
    <text evidence="1">Belongs to the enoyl-CoA hydratase/isomerase family.</text>
</comment>
<dbReference type="InterPro" id="IPR003673">
    <property type="entry name" value="CoA-Trfase_fam_III"/>
</dbReference>
<protein>
    <submittedName>
        <fullName evidence="3">Unannotated protein</fullName>
    </submittedName>
</protein>
<dbReference type="FunFam" id="1.10.12.10:FF:000001">
    <property type="entry name" value="Probable enoyl-CoA hydratase, mitochondrial"/>
    <property type="match status" value="1"/>
</dbReference>
<dbReference type="InterPro" id="IPR001753">
    <property type="entry name" value="Enoyl-CoA_hydra/iso"/>
</dbReference>
<evidence type="ECO:0000256" key="2">
    <source>
        <dbReference type="ARBA" id="ARBA00023239"/>
    </source>
</evidence>
<evidence type="ECO:0000256" key="1">
    <source>
        <dbReference type="ARBA" id="ARBA00005254"/>
    </source>
</evidence>
<organism evidence="3">
    <name type="scientific">freshwater metagenome</name>
    <dbReference type="NCBI Taxonomy" id="449393"/>
    <lineage>
        <taxon>unclassified sequences</taxon>
        <taxon>metagenomes</taxon>
        <taxon>ecological metagenomes</taxon>
    </lineage>
</organism>
<sequence>MPQHSDNAMTSESTASGSLRSRPLDGITVVALEHAIAAPFCTRQLADLGARVLQSFNAAALIASKPALAVRFAKQAINQGLQTDSQTAMSFELYAAAILFDTDDRKEGMRAFVEKRPPVLSDAELRYGQTAPFLANPAAGANMISASPSSSGPRHRCGSMIKACAPGYHSISPASVWP</sequence>
<reference evidence="3" key="1">
    <citation type="submission" date="2020-05" db="EMBL/GenBank/DDBJ databases">
        <authorList>
            <person name="Chiriac C."/>
            <person name="Salcher M."/>
            <person name="Ghai R."/>
            <person name="Kavagutti S V."/>
        </authorList>
    </citation>
    <scope>NUCLEOTIDE SEQUENCE</scope>
</reference>
<dbReference type="AlphaFoldDB" id="A0A6J6WQ98"/>
<dbReference type="SUPFAM" id="SSF52096">
    <property type="entry name" value="ClpP/crotonase"/>
    <property type="match status" value="1"/>
</dbReference>